<evidence type="ECO:0000313" key="1">
    <source>
        <dbReference type="EMBL" id="GMN20733.1"/>
    </source>
</evidence>
<reference evidence="1" key="1">
    <citation type="submission" date="2023-07" db="EMBL/GenBank/DDBJ databases">
        <title>draft genome sequence of fig (Ficus carica).</title>
        <authorList>
            <person name="Takahashi T."/>
            <person name="Nishimura K."/>
        </authorList>
    </citation>
    <scope>NUCLEOTIDE SEQUENCE</scope>
</reference>
<evidence type="ECO:0000313" key="2">
    <source>
        <dbReference type="Proteomes" id="UP001187192"/>
    </source>
</evidence>
<sequence>MIMPFAMLRGSYEEHSLVSKQSQKQGSLLDSGSAASRNRLSVQVSVGPRAVQTYKESGVHCEAYCFWSGQPTMKAPPIEGSVMSPYVSLTGSGIPRIIPSFHRKVLLGKDRERADRIVKLYMSWSLQFKAVLPTLIRAYIPWVSTIPVMQGLSWRPTWKSLPNMVTRRTKSSFLTSWKYEVAAYAQSLFHEVTQGGIFYFMRGRLASAIVGGGTRRLFIIGNYVKQRILKPYHDWVMTVLRCLPNDVRGAITRADDPTPYRDALMMMGVIHSRCWLEAVSVEAMEHPFKFQIDMEFHILLEIFQM</sequence>
<protein>
    <submittedName>
        <fullName evidence="1">Uncharacterized protein</fullName>
    </submittedName>
</protein>
<dbReference type="Proteomes" id="UP001187192">
    <property type="component" value="Unassembled WGS sequence"/>
</dbReference>
<dbReference type="EMBL" id="BTGU01007743">
    <property type="protein sequence ID" value="GMN20733.1"/>
    <property type="molecule type" value="Genomic_DNA"/>
</dbReference>
<accession>A0AA87YQW9</accession>
<proteinExistence type="predicted"/>
<organism evidence="1 2">
    <name type="scientific">Ficus carica</name>
    <name type="common">Common fig</name>
    <dbReference type="NCBI Taxonomy" id="3494"/>
    <lineage>
        <taxon>Eukaryota</taxon>
        <taxon>Viridiplantae</taxon>
        <taxon>Streptophyta</taxon>
        <taxon>Embryophyta</taxon>
        <taxon>Tracheophyta</taxon>
        <taxon>Spermatophyta</taxon>
        <taxon>Magnoliopsida</taxon>
        <taxon>eudicotyledons</taxon>
        <taxon>Gunneridae</taxon>
        <taxon>Pentapetalae</taxon>
        <taxon>rosids</taxon>
        <taxon>fabids</taxon>
        <taxon>Rosales</taxon>
        <taxon>Moraceae</taxon>
        <taxon>Ficeae</taxon>
        <taxon>Ficus</taxon>
    </lineage>
</organism>
<name>A0AA87YQW9_FICCA</name>
<dbReference type="AlphaFoldDB" id="A0AA87YQW9"/>
<keyword evidence="2" id="KW-1185">Reference proteome</keyword>
<gene>
    <name evidence="1" type="ORF">TIFTF001_050065</name>
</gene>
<comment type="caution">
    <text evidence="1">The sequence shown here is derived from an EMBL/GenBank/DDBJ whole genome shotgun (WGS) entry which is preliminary data.</text>
</comment>